<comment type="subunit">
    <text evidence="4">Part of the 50S ribosomal subunit. Contacts protein L29, and trigger factor when it is bound to the ribosome.</text>
</comment>
<proteinExistence type="inferred from homology"/>
<organism evidence="5 6">
    <name type="scientific">Candidatus Sungbacteria bacterium RIFCSPLOWO2_12_FULL_41_11</name>
    <dbReference type="NCBI Taxonomy" id="1802286"/>
    <lineage>
        <taxon>Bacteria</taxon>
        <taxon>Candidatus Sungiibacteriota</taxon>
    </lineage>
</organism>
<evidence type="ECO:0000256" key="3">
    <source>
        <dbReference type="ARBA" id="ARBA00023274"/>
    </source>
</evidence>
<protein>
    <recommendedName>
        <fullName evidence="4">Large ribosomal subunit protein uL23</fullName>
    </recommendedName>
</protein>
<evidence type="ECO:0000313" key="6">
    <source>
        <dbReference type="Proteomes" id="UP000177171"/>
    </source>
</evidence>
<dbReference type="Proteomes" id="UP000177171">
    <property type="component" value="Unassembled WGS sequence"/>
</dbReference>
<accession>A0A1G2LQR1</accession>
<sequence>MREKNEKGDYRPGVLLAPHVTEKTTSGNTLNKYVFRVANTANKPEIKKAVEGKYGVAVSSVNILNTKPKAVRLGRIEGVRPGYKKAIVTLVEGDKIEIGV</sequence>
<dbReference type="EMBL" id="MHQY01000015">
    <property type="protein sequence ID" value="OHA13946.1"/>
    <property type="molecule type" value="Genomic_DNA"/>
</dbReference>
<comment type="caution">
    <text evidence="5">The sequence shown here is derived from an EMBL/GenBank/DDBJ whole genome shotgun (WGS) entry which is preliminary data.</text>
</comment>
<dbReference type="Gene3D" id="3.30.70.330">
    <property type="match status" value="1"/>
</dbReference>
<dbReference type="InterPro" id="IPR012677">
    <property type="entry name" value="Nucleotide-bd_a/b_plait_sf"/>
</dbReference>
<evidence type="ECO:0000256" key="4">
    <source>
        <dbReference type="HAMAP-Rule" id="MF_01369"/>
    </source>
</evidence>
<name>A0A1G2LQR1_9BACT</name>
<comment type="similarity">
    <text evidence="1 4">Belongs to the universal ribosomal protein uL23 family.</text>
</comment>
<keyword evidence="3 4" id="KW-0687">Ribonucleoprotein</keyword>
<evidence type="ECO:0000256" key="1">
    <source>
        <dbReference type="ARBA" id="ARBA00006700"/>
    </source>
</evidence>
<keyword evidence="4" id="KW-0694">RNA-binding</keyword>
<dbReference type="AlphaFoldDB" id="A0A1G2LQR1"/>
<keyword evidence="4" id="KW-0699">rRNA-binding</keyword>
<gene>
    <name evidence="4" type="primary">rplW</name>
    <name evidence="5" type="ORF">A3G49_01610</name>
</gene>
<evidence type="ECO:0000313" key="5">
    <source>
        <dbReference type="EMBL" id="OHA13946.1"/>
    </source>
</evidence>
<keyword evidence="2 4" id="KW-0689">Ribosomal protein</keyword>
<reference evidence="5 6" key="1">
    <citation type="journal article" date="2016" name="Nat. Commun.">
        <title>Thousands of microbial genomes shed light on interconnected biogeochemical processes in an aquifer system.</title>
        <authorList>
            <person name="Anantharaman K."/>
            <person name="Brown C.T."/>
            <person name="Hug L.A."/>
            <person name="Sharon I."/>
            <person name="Castelle C.J."/>
            <person name="Probst A.J."/>
            <person name="Thomas B.C."/>
            <person name="Singh A."/>
            <person name="Wilkins M.J."/>
            <person name="Karaoz U."/>
            <person name="Brodie E.L."/>
            <person name="Williams K.H."/>
            <person name="Hubbard S.S."/>
            <person name="Banfield J.F."/>
        </authorList>
    </citation>
    <scope>NUCLEOTIDE SEQUENCE [LARGE SCALE GENOMIC DNA]</scope>
</reference>
<dbReference type="GO" id="GO:0005840">
    <property type="term" value="C:ribosome"/>
    <property type="evidence" value="ECO:0007669"/>
    <property type="project" value="UniProtKB-KW"/>
</dbReference>
<dbReference type="GO" id="GO:0003735">
    <property type="term" value="F:structural constituent of ribosome"/>
    <property type="evidence" value="ECO:0007669"/>
    <property type="project" value="InterPro"/>
</dbReference>
<dbReference type="HAMAP" id="MF_01369_B">
    <property type="entry name" value="Ribosomal_uL23_B"/>
    <property type="match status" value="1"/>
</dbReference>
<dbReference type="InterPro" id="IPR013025">
    <property type="entry name" value="Ribosomal_uL23-like"/>
</dbReference>
<dbReference type="NCBIfam" id="NF004363">
    <property type="entry name" value="PRK05738.2-4"/>
    <property type="match status" value="1"/>
</dbReference>
<dbReference type="GO" id="GO:1990904">
    <property type="term" value="C:ribonucleoprotein complex"/>
    <property type="evidence" value="ECO:0007669"/>
    <property type="project" value="UniProtKB-KW"/>
</dbReference>
<dbReference type="Pfam" id="PF00276">
    <property type="entry name" value="Ribosomal_L23"/>
    <property type="match status" value="1"/>
</dbReference>
<evidence type="ECO:0000256" key="2">
    <source>
        <dbReference type="ARBA" id="ARBA00022980"/>
    </source>
</evidence>
<comment type="function">
    <text evidence="4">One of the early assembly proteins it binds 23S rRNA. One of the proteins that surrounds the polypeptide exit tunnel on the outside of the ribosome. Forms the main docking site for trigger factor binding to the ribosome.</text>
</comment>
<dbReference type="InterPro" id="IPR012678">
    <property type="entry name" value="Ribosomal_uL23/eL15/eS24_sf"/>
</dbReference>
<dbReference type="GO" id="GO:0006412">
    <property type="term" value="P:translation"/>
    <property type="evidence" value="ECO:0007669"/>
    <property type="project" value="UniProtKB-UniRule"/>
</dbReference>
<dbReference type="PANTHER" id="PTHR11620">
    <property type="entry name" value="60S RIBOSOMAL PROTEIN L23A"/>
    <property type="match status" value="1"/>
</dbReference>
<dbReference type="GO" id="GO:0019843">
    <property type="term" value="F:rRNA binding"/>
    <property type="evidence" value="ECO:0007669"/>
    <property type="project" value="UniProtKB-UniRule"/>
</dbReference>
<dbReference type="SUPFAM" id="SSF54189">
    <property type="entry name" value="Ribosomal proteins S24e, L23 and L15e"/>
    <property type="match status" value="1"/>
</dbReference>